<name>A0A1D7REC1_9CAUD</name>
<dbReference type="EMBL" id="KX349236">
    <property type="protein sequence ID" value="AON99696.1"/>
    <property type="molecule type" value="Genomic_DNA"/>
</dbReference>
<dbReference type="Gene3D" id="2.60.120.620">
    <property type="entry name" value="q2cbj1_9rhob like domain"/>
    <property type="match status" value="1"/>
</dbReference>
<dbReference type="Proteomes" id="UP000220862">
    <property type="component" value="Segment"/>
</dbReference>
<evidence type="ECO:0000313" key="3">
    <source>
        <dbReference type="Proteomes" id="UP000220862"/>
    </source>
</evidence>
<evidence type="ECO:0000313" key="2">
    <source>
        <dbReference type="EMBL" id="AON99696.1"/>
    </source>
</evidence>
<evidence type="ECO:0000259" key="1">
    <source>
        <dbReference type="PROSITE" id="PS51471"/>
    </source>
</evidence>
<accession>A0A1D7REC1</accession>
<feature type="domain" description="Fe2OG dioxygenase" evidence="1">
    <location>
        <begin position="98"/>
        <end position="190"/>
    </location>
</feature>
<dbReference type="PROSITE" id="PS51471">
    <property type="entry name" value="FE2OG_OXY"/>
    <property type="match status" value="1"/>
</dbReference>
<organism evidence="2 3">
    <name type="scientific">Synechococcus phage S-RIM2</name>
    <dbReference type="NCBI Taxonomy" id="687800"/>
    <lineage>
        <taxon>Viruses</taxon>
        <taxon>Duplodnaviria</taxon>
        <taxon>Heunggongvirae</taxon>
        <taxon>Uroviricota</taxon>
        <taxon>Caudoviricetes</taxon>
        <taxon>Pantevenvirales</taxon>
        <taxon>Kyanoviridae</taxon>
        <taxon>Nerrivikvirus</taxon>
        <taxon>Nerrivikvirus srim2</taxon>
    </lineage>
</organism>
<protein>
    <submittedName>
        <fullName evidence="2">2OG-Fe(II) oxygenase family enzyme</fullName>
    </submittedName>
</protein>
<sequence length="193" mass="22968">MRITQCLHNKNFISEFETDLDCTEILEYFQFINQNGLTHKRNTESGAKDTQVFVHELPVELFHDSLNRRVYQQWNTLCDQALRDYCNRYDILLGRKFQHTMCKIQKTRPGEGYHSWHYESTPNTPYRKLATMLYLNDDFGGGETEFLYQHYRVKPKAGKFVIFPCDWAWAHRGNPPLDKDKYIVTAWVEEFPG</sequence>
<dbReference type="InterPro" id="IPR044862">
    <property type="entry name" value="Pro_4_hyd_alph_FE2OG_OXY"/>
</dbReference>
<reference evidence="2 3" key="1">
    <citation type="journal article" date="2016" name="Environ. Microbiol.">
        <title>Genomic diversification of marine cyanophages into stable ecotypes.</title>
        <authorList>
            <person name="Marston M.F."/>
            <person name="Martiny J.B."/>
        </authorList>
    </citation>
    <scope>NUCLEOTIDE SEQUENCE [LARGE SCALE GENOMIC DNA]</scope>
    <source>
        <strain evidence="2">NJ_05_1013</strain>
    </source>
</reference>
<proteinExistence type="predicted"/>
<dbReference type="InterPro" id="IPR005123">
    <property type="entry name" value="Oxoglu/Fe-dep_dioxygenase_dom"/>
</dbReference>
<dbReference type="Pfam" id="PF13640">
    <property type="entry name" value="2OG-FeII_Oxy_3"/>
    <property type="match status" value="1"/>
</dbReference>
<gene>
    <name evidence="2" type="ORF">NJ_05_1013_038</name>
</gene>